<feature type="transmembrane region" description="Helical" evidence="1">
    <location>
        <begin position="52"/>
        <end position="73"/>
    </location>
</feature>
<keyword evidence="1" id="KW-1133">Transmembrane helix</keyword>
<organism evidence="2 3">
    <name type="scientific">Litchfieldia salsa</name>
    <dbReference type="NCBI Taxonomy" id="930152"/>
    <lineage>
        <taxon>Bacteria</taxon>
        <taxon>Bacillati</taxon>
        <taxon>Bacillota</taxon>
        <taxon>Bacilli</taxon>
        <taxon>Bacillales</taxon>
        <taxon>Bacillaceae</taxon>
        <taxon>Litchfieldia</taxon>
    </lineage>
</organism>
<keyword evidence="1" id="KW-0812">Transmembrane</keyword>
<evidence type="ECO:0000256" key="1">
    <source>
        <dbReference type="SAM" id="Phobius"/>
    </source>
</evidence>
<accession>A0A1H0T2N5</accession>
<proteinExistence type="predicted"/>
<keyword evidence="3" id="KW-1185">Reference proteome</keyword>
<dbReference type="OrthoDB" id="2851476at2"/>
<dbReference type="RefSeq" id="WP_090851985.1">
    <property type="nucleotide sequence ID" value="NZ_FNJU01000003.1"/>
</dbReference>
<sequence length="180" mass="20503">MISYEKRTIFLTGAIIIAIGGIISFFFLPMTVQNMMLHTTNTFFIQTPSAVIKLYLAALACLTVAFLLVFFFWKKGIIPSILLTVGAIVMFVFAFNHFQLMSEEGITWSDLSSLEKQSYAWSEIKEIQSVPKTEGKGYNIVITFKDGNDVTFTRDAVFNSKYYKFQEKLTEYNLSFVGKD</sequence>
<protein>
    <submittedName>
        <fullName evidence="2">Uncharacterized protein</fullName>
    </submittedName>
</protein>
<gene>
    <name evidence="2" type="ORF">SAMN05216565_103236</name>
</gene>
<reference evidence="3" key="1">
    <citation type="submission" date="2016-10" db="EMBL/GenBank/DDBJ databases">
        <authorList>
            <person name="Varghese N."/>
            <person name="Submissions S."/>
        </authorList>
    </citation>
    <scope>NUCLEOTIDE SEQUENCE [LARGE SCALE GENOMIC DNA]</scope>
    <source>
        <strain evidence="3">IBRC-M10078</strain>
    </source>
</reference>
<dbReference type="STRING" id="930152.SAMN05216565_103236"/>
<keyword evidence="1" id="KW-0472">Membrane</keyword>
<feature type="transmembrane region" description="Helical" evidence="1">
    <location>
        <begin position="9"/>
        <end position="32"/>
    </location>
</feature>
<dbReference type="AlphaFoldDB" id="A0A1H0T2N5"/>
<dbReference type="EMBL" id="FNJU01000003">
    <property type="protein sequence ID" value="SDP47816.1"/>
    <property type="molecule type" value="Genomic_DNA"/>
</dbReference>
<feature type="transmembrane region" description="Helical" evidence="1">
    <location>
        <begin position="80"/>
        <end position="98"/>
    </location>
</feature>
<evidence type="ECO:0000313" key="3">
    <source>
        <dbReference type="Proteomes" id="UP000199159"/>
    </source>
</evidence>
<name>A0A1H0T2N5_9BACI</name>
<evidence type="ECO:0000313" key="2">
    <source>
        <dbReference type="EMBL" id="SDP47816.1"/>
    </source>
</evidence>
<dbReference type="Proteomes" id="UP000199159">
    <property type="component" value="Unassembled WGS sequence"/>
</dbReference>